<dbReference type="Pfam" id="PF01633">
    <property type="entry name" value="Choline_kinase"/>
    <property type="match status" value="1"/>
</dbReference>
<feature type="compositionally biased region" description="Low complexity" evidence="2">
    <location>
        <begin position="26"/>
        <end position="37"/>
    </location>
</feature>
<comment type="similarity">
    <text evidence="1">Belongs to the choline/ethanolamine kinase family.</text>
</comment>
<sequence>MVTECSHFNISSAVKNTKMGNSNQKPATTSAASSPTTLATPSIDVATTPLLVHVPLSLENADASEMQQLADDVCVALRARVAGYDDINVDDLVLTHLTGAMTNVIFTCHKKSAPEDRVLLRLYGAGTEAFFSRQEEILVFKELSLLNLGIGLVGEFQNGRFERMIEGRTCTAEDIRRPELSEMIAAKMAVFHTTQVDMDRKPRILASISKLFKDAQAAYATTHRQFPDVDAMAADIAALEALLATVDSPVVFCHNDLQYGNIMLSTGTGQDKDGEDAVLIDFEYSHYNPRGYDIGNHFTEWCYNYHGDAPHLGDFAKYPTAADQRRFCRAYLSSQSATCDDVADAHVDQLRHEANVYANATHLFWALWGFIQATQSTIDFDYFGYATCRWHAFKTRVTLSSDVK</sequence>
<dbReference type="VEuPathDB" id="FungiDB:H257_00151"/>
<feature type="compositionally biased region" description="Polar residues" evidence="2">
    <location>
        <begin position="16"/>
        <end position="25"/>
    </location>
</feature>
<gene>
    <name evidence="3" type="ORF">DYB36_004951</name>
</gene>
<dbReference type="Proteomes" id="UP000265427">
    <property type="component" value="Unassembled WGS sequence"/>
</dbReference>
<evidence type="ECO:0000256" key="2">
    <source>
        <dbReference type="SAM" id="MobiDB-lite"/>
    </source>
</evidence>
<reference evidence="3 4" key="1">
    <citation type="submission" date="2018-08" db="EMBL/GenBank/DDBJ databases">
        <title>Aphanomyces genome sequencing and annotation.</title>
        <authorList>
            <person name="Minardi D."/>
            <person name="Oidtmann B."/>
            <person name="Van Der Giezen M."/>
            <person name="Studholme D.J."/>
        </authorList>
    </citation>
    <scope>NUCLEOTIDE SEQUENCE [LARGE SCALE GENOMIC DNA]</scope>
    <source>
        <strain evidence="3 4">Kv</strain>
    </source>
</reference>
<dbReference type="InterPro" id="IPR011009">
    <property type="entry name" value="Kinase-like_dom_sf"/>
</dbReference>
<name>A0A396ZSY1_APHAT</name>
<feature type="region of interest" description="Disordered" evidence="2">
    <location>
        <begin position="16"/>
        <end position="37"/>
    </location>
</feature>
<protein>
    <recommendedName>
        <fullName evidence="5">Choline/ethanolamine kinase</fullName>
    </recommendedName>
</protein>
<dbReference type="PANTHER" id="PTHR22603:SF93">
    <property type="entry name" value="RE24176P"/>
    <property type="match status" value="1"/>
</dbReference>
<organism evidence="3 4">
    <name type="scientific">Aphanomyces astaci</name>
    <name type="common">Crayfish plague agent</name>
    <dbReference type="NCBI Taxonomy" id="112090"/>
    <lineage>
        <taxon>Eukaryota</taxon>
        <taxon>Sar</taxon>
        <taxon>Stramenopiles</taxon>
        <taxon>Oomycota</taxon>
        <taxon>Saprolegniomycetes</taxon>
        <taxon>Saprolegniales</taxon>
        <taxon>Verrucalvaceae</taxon>
        <taxon>Aphanomyces</taxon>
    </lineage>
</organism>
<dbReference type="CDD" id="cd05157">
    <property type="entry name" value="ETNK_euk"/>
    <property type="match status" value="1"/>
</dbReference>
<evidence type="ECO:0000256" key="1">
    <source>
        <dbReference type="ARBA" id="ARBA00038211"/>
    </source>
</evidence>
<dbReference type="AlphaFoldDB" id="A0A396ZSY1"/>
<dbReference type="GO" id="GO:0004103">
    <property type="term" value="F:choline kinase activity"/>
    <property type="evidence" value="ECO:0007669"/>
    <property type="project" value="TreeGrafter"/>
</dbReference>
<dbReference type="GO" id="GO:0005737">
    <property type="term" value="C:cytoplasm"/>
    <property type="evidence" value="ECO:0007669"/>
    <property type="project" value="TreeGrafter"/>
</dbReference>
<dbReference type="Gene3D" id="3.90.1200.10">
    <property type="match status" value="1"/>
</dbReference>
<dbReference type="GO" id="GO:0006646">
    <property type="term" value="P:phosphatidylethanolamine biosynthetic process"/>
    <property type="evidence" value="ECO:0007669"/>
    <property type="project" value="TreeGrafter"/>
</dbReference>
<evidence type="ECO:0000313" key="4">
    <source>
        <dbReference type="Proteomes" id="UP000265427"/>
    </source>
</evidence>
<proteinExistence type="inferred from homology"/>
<accession>A0A396ZSY1</accession>
<evidence type="ECO:0008006" key="5">
    <source>
        <dbReference type="Google" id="ProtNLM"/>
    </source>
</evidence>
<dbReference type="SUPFAM" id="SSF56112">
    <property type="entry name" value="Protein kinase-like (PK-like)"/>
    <property type="match status" value="1"/>
</dbReference>
<dbReference type="PANTHER" id="PTHR22603">
    <property type="entry name" value="CHOLINE/ETHANOALAMINE KINASE"/>
    <property type="match status" value="1"/>
</dbReference>
<dbReference type="GO" id="GO:0004305">
    <property type="term" value="F:ethanolamine kinase activity"/>
    <property type="evidence" value="ECO:0007669"/>
    <property type="project" value="TreeGrafter"/>
</dbReference>
<dbReference type="Gene3D" id="3.30.200.20">
    <property type="entry name" value="Phosphorylase Kinase, domain 1"/>
    <property type="match status" value="1"/>
</dbReference>
<dbReference type="EMBL" id="QUSZ01011024">
    <property type="protein sequence ID" value="RHX97685.1"/>
    <property type="molecule type" value="Genomic_DNA"/>
</dbReference>
<comment type="caution">
    <text evidence="3">The sequence shown here is derived from an EMBL/GenBank/DDBJ whole genome shotgun (WGS) entry which is preliminary data.</text>
</comment>
<evidence type="ECO:0000313" key="3">
    <source>
        <dbReference type="EMBL" id="RHX97685.1"/>
    </source>
</evidence>